<dbReference type="EMBL" id="JAAGPU010000001">
    <property type="protein sequence ID" value="NEU03510.1"/>
    <property type="molecule type" value="Genomic_DNA"/>
</dbReference>
<evidence type="ECO:0000313" key="7">
    <source>
        <dbReference type="EMBL" id="NEU03510.1"/>
    </source>
</evidence>
<evidence type="ECO:0000313" key="8">
    <source>
        <dbReference type="Proteomes" id="UP000481872"/>
    </source>
</evidence>
<dbReference type="Pfam" id="PF04347">
    <property type="entry name" value="FliO"/>
    <property type="match status" value="1"/>
</dbReference>
<organism evidence="7 8">
    <name type="scientific">Clostridium senegalense</name>
    <dbReference type="NCBI Taxonomy" id="1465809"/>
    <lineage>
        <taxon>Bacteria</taxon>
        <taxon>Bacillati</taxon>
        <taxon>Bacillota</taxon>
        <taxon>Clostridia</taxon>
        <taxon>Eubacteriales</taxon>
        <taxon>Clostridiaceae</taxon>
        <taxon>Clostridium</taxon>
    </lineage>
</organism>
<dbReference type="GO" id="GO:0016020">
    <property type="term" value="C:membrane"/>
    <property type="evidence" value="ECO:0007669"/>
    <property type="project" value="InterPro"/>
</dbReference>
<keyword evidence="8" id="KW-1185">Reference proteome</keyword>
<reference evidence="7 8" key="1">
    <citation type="submission" date="2020-02" db="EMBL/GenBank/DDBJ databases">
        <title>Genome assembly of a novel Clostridium senegalense strain.</title>
        <authorList>
            <person name="Gupta T.B."/>
            <person name="Jauregui R."/>
            <person name="Maclean P."/>
            <person name="Nawarathana A."/>
            <person name="Brightwell G."/>
        </authorList>
    </citation>
    <scope>NUCLEOTIDE SEQUENCE [LARGE SCALE GENOMIC DNA]</scope>
    <source>
        <strain evidence="7 8">AGRFS4</strain>
    </source>
</reference>
<gene>
    <name evidence="7" type="ORF">G3M99_01310</name>
</gene>
<sequence length="115" mass="13461">MESEIIKSFLQLIIFLPCILILIYLLGRVTSKIYVTPPGKYMKVIEKLSLSKEGSILIVKIGEKVCVVSSTNNEIRILRELDDDEMKILEEKSNNYEESIKKYSDIWKNRRKHKK</sequence>
<keyword evidence="3 6" id="KW-0812">Transmembrane</keyword>
<keyword evidence="2" id="KW-1003">Cell membrane</keyword>
<keyword evidence="5 6" id="KW-0472">Membrane</keyword>
<evidence type="ECO:0000256" key="4">
    <source>
        <dbReference type="ARBA" id="ARBA00022989"/>
    </source>
</evidence>
<dbReference type="Proteomes" id="UP000481872">
    <property type="component" value="Unassembled WGS sequence"/>
</dbReference>
<name>A0A6M0GYD8_9CLOT</name>
<evidence type="ECO:0000256" key="5">
    <source>
        <dbReference type="ARBA" id="ARBA00023136"/>
    </source>
</evidence>
<dbReference type="AlphaFoldDB" id="A0A6M0GYD8"/>
<evidence type="ECO:0000256" key="6">
    <source>
        <dbReference type="SAM" id="Phobius"/>
    </source>
</evidence>
<evidence type="ECO:0000256" key="3">
    <source>
        <dbReference type="ARBA" id="ARBA00022692"/>
    </source>
</evidence>
<comment type="subcellular location">
    <subcellularLocation>
        <location evidence="1">Cell membrane</location>
    </subcellularLocation>
</comment>
<proteinExistence type="predicted"/>
<accession>A0A6M0GYD8</accession>
<comment type="caution">
    <text evidence="7">The sequence shown here is derived from an EMBL/GenBank/DDBJ whole genome shotgun (WGS) entry which is preliminary data.</text>
</comment>
<protein>
    <submittedName>
        <fullName evidence="7">FliO/MopB family protein</fullName>
    </submittedName>
</protein>
<dbReference type="GO" id="GO:0044781">
    <property type="term" value="P:bacterial-type flagellum organization"/>
    <property type="evidence" value="ECO:0007669"/>
    <property type="project" value="InterPro"/>
</dbReference>
<keyword evidence="4 6" id="KW-1133">Transmembrane helix</keyword>
<evidence type="ECO:0000256" key="1">
    <source>
        <dbReference type="ARBA" id="ARBA00004236"/>
    </source>
</evidence>
<dbReference type="RefSeq" id="WP_199868858.1">
    <property type="nucleotide sequence ID" value="NZ_JAAGPU010000001.1"/>
</dbReference>
<feature type="transmembrane region" description="Helical" evidence="6">
    <location>
        <begin position="6"/>
        <end position="26"/>
    </location>
</feature>
<evidence type="ECO:0000256" key="2">
    <source>
        <dbReference type="ARBA" id="ARBA00022475"/>
    </source>
</evidence>
<dbReference type="InterPro" id="IPR022781">
    <property type="entry name" value="Flagellar_biosynth_FliO"/>
</dbReference>